<evidence type="ECO:0000256" key="2">
    <source>
        <dbReference type="ARBA" id="ARBA00022679"/>
    </source>
</evidence>
<dbReference type="SUPFAM" id="SSF55326">
    <property type="entry name" value="PurM N-terminal domain-like"/>
    <property type="match status" value="1"/>
</dbReference>
<evidence type="ECO:0000259" key="11">
    <source>
        <dbReference type="Pfam" id="PF02769"/>
    </source>
</evidence>
<keyword evidence="3 9" id="KW-0479">Metal-binding</keyword>
<reference evidence="12 13" key="1">
    <citation type="submission" date="2008-04" db="EMBL/GenBank/DDBJ databases">
        <title>Complete sequence of chromosome of Natranaerobius thermophilus JW/NM-WN-LF.</title>
        <authorList>
            <consortium name="US DOE Joint Genome Institute"/>
            <person name="Copeland A."/>
            <person name="Lucas S."/>
            <person name="Lapidus A."/>
            <person name="Glavina del Rio T."/>
            <person name="Dalin E."/>
            <person name="Tice H."/>
            <person name="Bruce D."/>
            <person name="Goodwin L."/>
            <person name="Pitluck S."/>
            <person name="Chertkov O."/>
            <person name="Brettin T."/>
            <person name="Detter J.C."/>
            <person name="Han C."/>
            <person name="Kuske C.R."/>
            <person name="Schmutz J."/>
            <person name="Larimer F."/>
            <person name="Land M."/>
            <person name="Hauser L."/>
            <person name="Kyrpides N."/>
            <person name="Lykidis A."/>
            <person name="Mesbah N.M."/>
            <person name="Wiegel J."/>
        </authorList>
    </citation>
    <scope>NUCLEOTIDE SEQUENCE [LARGE SCALE GENOMIC DNA]</scope>
    <source>
        <strain evidence="13">ATCC BAA-1301 / DSM 18059 / JW/NM-WN-LF</strain>
    </source>
</reference>
<dbReference type="GO" id="GO:0000287">
    <property type="term" value="F:magnesium ion binding"/>
    <property type="evidence" value="ECO:0007669"/>
    <property type="project" value="UniProtKB-UniRule"/>
</dbReference>
<dbReference type="HOGENOM" id="CLU_032859_0_1_9"/>
<dbReference type="Proteomes" id="UP000001683">
    <property type="component" value="Chromosome"/>
</dbReference>
<feature type="binding site" description="in other chain" evidence="9">
    <location>
        <position position="63"/>
    </location>
    <ligand>
        <name>ATP</name>
        <dbReference type="ChEBI" id="CHEBI:30616"/>
        <note>ligand shared between dimeric partners</note>
    </ligand>
</feature>
<dbReference type="AlphaFoldDB" id="B2A1F9"/>
<name>B2A1F9_NATTJ</name>
<dbReference type="GO" id="GO:0005737">
    <property type="term" value="C:cytoplasm"/>
    <property type="evidence" value="ECO:0007669"/>
    <property type="project" value="TreeGrafter"/>
</dbReference>
<feature type="binding site" evidence="9">
    <location>
        <position position="63"/>
    </location>
    <ligand>
        <name>Mg(2+)</name>
        <dbReference type="ChEBI" id="CHEBI:18420"/>
    </ligand>
</feature>
<protein>
    <recommendedName>
        <fullName evidence="9">Selenide, water dikinase</fullName>
        <ecNumber evidence="9">2.7.9.3</ecNumber>
    </recommendedName>
    <alternativeName>
        <fullName evidence="9">Selenium donor protein</fullName>
    </alternativeName>
    <alternativeName>
        <fullName evidence="9">Selenophosphate synthase</fullName>
    </alternativeName>
</protein>
<dbReference type="EMBL" id="CP001034">
    <property type="protein sequence ID" value="ACB84699.1"/>
    <property type="molecule type" value="Genomic_DNA"/>
</dbReference>
<dbReference type="PIRSF" id="PIRSF036407">
    <property type="entry name" value="Selenphspht_syn"/>
    <property type="match status" value="1"/>
</dbReference>
<dbReference type="CDD" id="cd02195">
    <property type="entry name" value="SelD"/>
    <property type="match status" value="1"/>
</dbReference>
<evidence type="ECO:0000259" key="10">
    <source>
        <dbReference type="Pfam" id="PF00586"/>
    </source>
</evidence>
<keyword evidence="7 9" id="KW-0460">Magnesium</keyword>
<dbReference type="NCBIfam" id="TIGR00476">
    <property type="entry name" value="selD"/>
    <property type="match status" value="1"/>
</dbReference>
<feature type="binding site" evidence="9">
    <location>
        <position position="199"/>
    </location>
    <ligand>
        <name>Mg(2+)</name>
        <dbReference type="ChEBI" id="CHEBI:18420"/>
    </ligand>
</feature>
<comment type="cofactor">
    <cofactor evidence="9">
        <name>Mg(2+)</name>
        <dbReference type="ChEBI" id="CHEBI:18420"/>
    </cofactor>
    <text evidence="9">Binds 1 Mg(2+) ion per monomer.</text>
</comment>
<evidence type="ECO:0000256" key="7">
    <source>
        <dbReference type="ARBA" id="ARBA00022842"/>
    </source>
</evidence>
<proteinExistence type="inferred from homology"/>
<dbReference type="GO" id="GO:0005524">
    <property type="term" value="F:ATP binding"/>
    <property type="evidence" value="ECO:0007669"/>
    <property type="project" value="UniProtKB-UniRule"/>
</dbReference>
<comment type="catalytic activity">
    <reaction evidence="9">
        <text>hydrogenselenide + ATP + H2O = selenophosphate + AMP + phosphate + 2 H(+)</text>
        <dbReference type="Rhea" id="RHEA:18737"/>
        <dbReference type="ChEBI" id="CHEBI:15377"/>
        <dbReference type="ChEBI" id="CHEBI:15378"/>
        <dbReference type="ChEBI" id="CHEBI:16144"/>
        <dbReference type="ChEBI" id="CHEBI:29317"/>
        <dbReference type="ChEBI" id="CHEBI:30616"/>
        <dbReference type="ChEBI" id="CHEBI:43474"/>
        <dbReference type="ChEBI" id="CHEBI:456215"/>
        <dbReference type="EC" id="2.7.9.3"/>
    </reaction>
</comment>
<evidence type="ECO:0000256" key="9">
    <source>
        <dbReference type="HAMAP-Rule" id="MF_00625"/>
    </source>
</evidence>
<dbReference type="EC" id="2.7.9.3" evidence="9"/>
<dbReference type="InterPro" id="IPR036921">
    <property type="entry name" value="PurM-like_N_sf"/>
</dbReference>
<feature type="binding site" description="in other chain" evidence="9">
    <location>
        <position position="40"/>
    </location>
    <ligand>
        <name>ATP</name>
        <dbReference type="ChEBI" id="CHEBI:30616"/>
        <note>ligand shared between dimeric partners</note>
    </ligand>
</feature>
<dbReference type="FunCoup" id="B2A1F9">
    <property type="interactions" value="408"/>
</dbReference>
<feature type="binding site" description="in other chain" evidence="9">
    <location>
        <begin position="20"/>
        <end position="22"/>
    </location>
    <ligand>
        <name>ATP</name>
        <dbReference type="ChEBI" id="CHEBI:30616"/>
        <note>ligand shared between dimeric partners</note>
    </ligand>
</feature>
<organism evidence="12 13">
    <name type="scientific">Natranaerobius thermophilus (strain ATCC BAA-1301 / DSM 18059 / JW/NM-WN-LF)</name>
    <dbReference type="NCBI Taxonomy" id="457570"/>
    <lineage>
        <taxon>Bacteria</taxon>
        <taxon>Bacillati</taxon>
        <taxon>Bacillota</taxon>
        <taxon>Clostridia</taxon>
        <taxon>Natranaerobiales</taxon>
        <taxon>Natranaerobiaceae</taxon>
        <taxon>Natranaerobius</taxon>
    </lineage>
</organism>
<evidence type="ECO:0000256" key="3">
    <source>
        <dbReference type="ARBA" id="ARBA00022723"/>
    </source>
</evidence>
<dbReference type="NCBIfam" id="NF002098">
    <property type="entry name" value="PRK00943.1"/>
    <property type="match status" value="1"/>
</dbReference>
<keyword evidence="2 9" id="KW-0808">Transferase</keyword>
<keyword evidence="4 9" id="KW-0547">Nucleotide-binding</keyword>
<dbReference type="eggNOG" id="COG0709">
    <property type="taxonomic scope" value="Bacteria"/>
</dbReference>
<dbReference type="KEGG" id="nth:Nther_1116"/>
<comment type="subunit">
    <text evidence="9">Homodimer.</text>
</comment>
<evidence type="ECO:0000256" key="1">
    <source>
        <dbReference type="ARBA" id="ARBA00008026"/>
    </source>
</evidence>
<dbReference type="FunFam" id="3.30.1330.10:FF:000003">
    <property type="entry name" value="Selenide, water dikinase"/>
    <property type="match status" value="1"/>
</dbReference>
<evidence type="ECO:0000256" key="4">
    <source>
        <dbReference type="ARBA" id="ARBA00022741"/>
    </source>
</evidence>
<dbReference type="InterPro" id="IPR036676">
    <property type="entry name" value="PurM-like_C_sf"/>
</dbReference>
<dbReference type="FunFam" id="3.90.650.10:FF:000004">
    <property type="entry name" value="Selenide, water dikinase"/>
    <property type="match status" value="1"/>
</dbReference>
<dbReference type="InterPro" id="IPR010918">
    <property type="entry name" value="PurM-like_C_dom"/>
</dbReference>
<dbReference type="Pfam" id="PF00586">
    <property type="entry name" value="AIRS"/>
    <property type="match status" value="1"/>
</dbReference>
<dbReference type="GO" id="GO:0004756">
    <property type="term" value="F:selenide, water dikinase activity"/>
    <property type="evidence" value="ECO:0007669"/>
    <property type="project" value="UniProtKB-UniRule"/>
</dbReference>
<dbReference type="PANTHER" id="PTHR10256:SF0">
    <property type="entry name" value="INACTIVE SELENIDE, WATER DIKINASE-LIKE PROTEIN-RELATED"/>
    <property type="match status" value="1"/>
</dbReference>
<dbReference type="InterPro" id="IPR004536">
    <property type="entry name" value="SPS/SelD"/>
</dbReference>
<dbReference type="InterPro" id="IPR016188">
    <property type="entry name" value="PurM-like_N"/>
</dbReference>
<sequence>MLSSLKVEAVDPSLLVGLETSDDAGVYRLTDDVALVQTVDFFTPVVDDPFTFGQLAASNALSDIYAMGAEPVTCMNLLGFPIDKLSSEILNEILRGGHDKIQESGAALVGGHSLEDNEPKYGLSVTGTVSPDKVWTNSGARSGDVLILTKPLGTGIVTTAIKGELAEPHHEHSVVEAMVTLNKTAKRVLEDFNVTACTDVTGFGLLGHALEVAKASSVDIELWEENIPLLPGTQEYAEQGLIPGGTYKNLSFFNEVCSFNERISETKRLILADAITSGGLLACVPKEQINQVENVLKEAGCLAYHQVGQVKDKQEKESKILLP</sequence>
<keyword evidence="8 9" id="KW-0711">Selenium</keyword>
<evidence type="ECO:0000313" key="13">
    <source>
        <dbReference type="Proteomes" id="UP000001683"/>
    </source>
</evidence>
<dbReference type="InterPro" id="IPR023061">
    <property type="entry name" value="SelD_I"/>
</dbReference>
<dbReference type="Pfam" id="PF02769">
    <property type="entry name" value="AIRS_C"/>
    <property type="match status" value="1"/>
</dbReference>
<gene>
    <name evidence="9" type="primary">selD</name>
    <name evidence="12" type="ordered locus">Nther_1116</name>
</gene>
<dbReference type="Gene3D" id="3.30.1330.10">
    <property type="entry name" value="PurM-like, N-terminal domain"/>
    <property type="match status" value="1"/>
</dbReference>
<evidence type="ECO:0000256" key="5">
    <source>
        <dbReference type="ARBA" id="ARBA00022777"/>
    </source>
</evidence>
<keyword evidence="13" id="KW-1185">Reference proteome</keyword>
<dbReference type="STRING" id="457570.Nther_1116"/>
<feature type="domain" description="PurM-like C-terminal" evidence="11">
    <location>
        <begin position="141"/>
        <end position="317"/>
    </location>
</feature>
<dbReference type="HAMAP" id="MF_00625">
    <property type="entry name" value="SelD"/>
    <property type="match status" value="1"/>
</dbReference>
<feature type="domain" description="PurM-like N-terminal" evidence="10">
    <location>
        <begin position="22"/>
        <end position="129"/>
    </location>
</feature>
<accession>B2A1F9</accession>
<dbReference type="PANTHER" id="PTHR10256">
    <property type="entry name" value="SELENIDE, WATER DIKINASE"/>
    <property type="match status" value="1"/>
</dbReference>
<comment type="similarity">
    <text evidence="1 9">Belongs to the selenophosphate synthase 1 family. Class I subfamily.</text>
</comment>
<dbReference type="Gene3D" id="3.90.650.10">
    <property type="entry name" value="PurM-like C-terminal domain"/>
    <property type="match status" value="1"/>
</dbReference>
<feature type="binding site" evidence="9">
    <location>
        <begin position="111"/>
        <end position="113"/>
    </location>
    <ligand>
        <name>ATP</name>
        <dbReference type="ChEBI" id="CHEBI:30616"/>
        <note>ligand shared between dimeric partners</note>
    </ligand>
</feature>
<comment type="caution">
    <text evidence="9">Lacks conserved residue(s) required for the propagation of feature annotation.</text>
</comment>
<comment type="function">
    <text evidence="9">Synthesizes selenophosphate from selenide and ATP.</text>
</comment>
<dbReference type="InParanoid" id="B2A1F9"/>
<evidence type="ECO:0000256" key="8">
    <source>
        <dbReference type="ARBA" id="ARBA00023266"/>
    </source>
</evidence>
<feature type="binding site" evidence="9">
    <location>
        <position position="23"/>
    </location>
    <ligand>
        <name>Mg(2+)</name>
        <dbReference type="ChEBI" id="CHEBI:18420"/>
    </ligand>
</feature>
<keyword evidence="6 9" id="KW-0067">ATP-binding</keyword>
<reference evidence="12 13" key="2">
    <citation type="journal article" date="2011" name="J. Bacteriol.">
        <title>Complete genome sequence of the anaerobic, halophilic alkalithermophile Natranaerobius thermophilus JW/NM-WN-LF.</title>
        <authorList>
            <person name="Zhao B."/>
            <person name="Mesbah N.M."/>
            <person name="Dalin E."/>
            <person name="Goodwin L."/>
            <person name="Nolan M."/>
            <person name="Pitluck S."/>
            <person name="Chertkov O."/>
            <person name="Brettin T.S."/>
            <person name="Han J."/>
            <person name="Larimer F.W."/>
            <person name="Land M.L."/>
            <person name="Hauser L."/>
            <person name="Kyrpides N."/>
            <person name="Wiegel J."/>
        </authorList>
    </citation>
    <scope>NUCLEOTIDE SEQUENCE [LARGE SCALE GENOMIC DNA]</scope>
    <source>
        <strain evidence="13">ATCC BAA-1301 / DSM 18059 / JW/NM-WN-LF</strain>
    </source>
</reference>
<dbReference type="SUPFAM" id="SSF56042">
    <property type="entry name" value="PurM C-terminal domain-like"/>
    <property type="match status" value="1"/>
</dbReference>
<keyword evidence="5 9" id="KW-0418">Kinase</keyword>
<evidence type="ECO:0000313" key="12">
    <source>
        <dbReference type="EMBL" id="ACB84699.1"/>
    </source>
</evidence>
<dbReference type="GO" id="GO:0016260">
    <property type="term" value="P:selenocysteine biosynthetic process"/>
    <property type="evidence" value="ECO:0007669"/>
    <property type="project" value="InterPro"/>
</dbReference>
<evidence type="ECO:0000256" key="6">
    <source>
        <dbReference type="ARBA" id="ARBA00022840"/>
    </source>
</evidence>